<dbReference type="InterPro" id="IPR050320">
    <property type="entry name" value="N5-glutamine_MTase"/>
</dbReference>
<dbReference type="Pfam" id="PF17827">
    <property type="entry name" value="PrmC_N"/>
    <property type="match status" value="1"/>
</dbReference>
<dbReference type="PANTHER" id="PTHR18895">
    <property type="entry name" value="HEMK METHYLTRANSFERASE"/>
    <property type="match status" value="1"/>
</dbReference>
<dbReference type="EC" id="2.1.1.297" evidence="5"/>
<evidence type="ECO:0000313" key="8">
    <source>
        <dbReference type="EMBL" id="AEG31377.1"/>
    </source>
</evidence>
<dbReference type="InterPro" id="IPR004556">
    <property type="entry name" value="HemK-like"/>
</dbReference>
<feature type="domain" description="Release factor glutamine methyltransferase N-terminal" evidence="7">
    <location>
        <begin position="14"/>
        <end position="87"/>
    </location>
</feature>
<dbReference type="PANTHER" id="PTHR18895:SF74">
    <property type="entry name" value="MTRF1L RELEASE FACTOR GLUTAMINE METHYLTRANSFERASE"/>
    <property type="match status" value="1"/>
</dbReference>
<dbReference type="InterPro" id="IPR002052">
    <property type="entry name" value="DNA_methylase_N6_adenine_CS"/>
</dbReference>
<comment type="function">
    <text evidence="5">Methylates the class 1 translation termination release factors RF1/PrfA and RF2/PrfB on the glutamine residue of the universally conserved GGQ motif.</text>
</comment>
<keyword evidence="9" id="KW-1185">Reference proteome</keyword>
<dbReference type="Pfam" id="PF05175">
    <property type="entry name" value="MTS"/>
    <property type="match status" value="1"/>
</dbReference>
<protein>
    <recommendedName>
        <fullName evidence="5">Release factor glutamine methyltransferase</fullName>
        <shortName evidence="5">RF MTase</shortName>
        <ecNumber evidence="5">2.1.1.297</ecNumber>
    </recommendedName>
    <alternativeName>
        <fullName evidence="5">N5-glutamine methyltransferase PrmC</fullName>
    </alternativeName>
    <alternativeName>
        <fullName evidence="5">Protein-(glutamine-N5) MTase PrmC</fullName>
    </alternativeName>
    <alternativeName>
        <fullName evidence="5">Protein-glutamine N-methyltransferase PrmC</fullName>
    </alternativeName>
</protein>
<name>F6DBZ1_THICA</name>
<organism evidence="8 9">
    <name type="scientific">Thiomicrospira cyclica (strain DSM 14477 / JCM 11371 / ALM1)</name>
    <name type="common">Thioalkalimicrobium cyclicum</name>
    <dbReference type="NCBI Taxonomy" id="717773"/>
    <lineage>
        <taxon>Bacteria</taxon>
        <taxon>Pseudomonadati</taxon>
        <taxon>Pseudomonadota</taxon>
        <taxon>Gammaproteobacteria</taxon>
        <taxon>Thiotrichales</taxon>
        <taxon>Piscirickettsiaceae</taxon>
        <taxon>Thiomicrospira</taxon>
    </lineage>
</organism>
<accession>F6DBZ1</accession>
<dbReference type="eggNOG" id="COG2890">
    <property type="taxonomic scope" value="Bacteria"/>
</dbReference>
<evidence type="ECO:0000256" key="1">
    <source>
        <dbReference type="ARBA" id="ARBA00022603"/>
    </source>
</evidence>
<dbReference type="KEGG" id="tcy:Thicy_0605"/>
<proteinExistence type="inferred from homology"/>
<dbReference type="HOGENOM" id="CLU_018398_3_0_6"/>
<dbReference type="GO" id="GO:0032259">
    <property type="term" value="P:methylation"/>
    <property type="evidence" value="ECO:0007669"/>
    <property type="project" value="UniProtKB-KW"/>
</dbReference>
<keyword evidence="1 5" id="KW-0489">Methyltransferase</keyword>
<dbReference type="SUPFAM" id="SSF53335">
    <property type="entry name" value="S-adenosyl-L-methionine-dependent methyltransferases"/>
    <property type="match status" value="1"/>
</dbReference>
<dbReference type="InterPro" id="IPR019874">
    <property type="entry name" value="RF_methyltr_PrmC"/>
</dbReference>
<evidence type="ECO:0000256" key="5">
    <source>
        <dbReference type="HAMAP-Rule" id="MF_02126"/>
    </source>
</evidence>
<dbReference type="GO" id="GO:0003676">
    <property type="term" value="F:nucleic acid binding"/>
    <property type="evidence" value="ECO:0007669"/>
    <property type="project" value="InterPro"/>
</dbReference>
<dbReference type="Gene3D" id="3.40.50.150">
    <property type="entry name" value="Vaccinia Virus protein VP39"/>
    <property type="match status" value="1"/>
</dbReference>
<dbReference type="HAMAP" id="MF_02126">
    <property type="entry name" value="RF_methyltr_PrmC"/>
    <property type="match status" value="1"/>
</dbReference>
<evidence type="ECO:0000256" key="2">
    <source>
        <dbReference type="ARBA" id="ARBA00022679"/>
    </source>
</evidence>
<dbReference type="AlphaFoldDB" id="F6DBZ1"/>
<comment type="catalytic activity">
    <reaction evidence="4 5">
        <text>L-glutaminyl-[peptide chain release factor] + S-adenosyl-L-methionine = N(5)-methyl-L-glutaminyl-[peptide chain release factor] + S-adenosyl-L-homocysteine + H(+)</text>
        <dbReference type="Rhea" id="RHEA:42896"/>
        <dbReference type="Rhea" id="RHEA-COMP:10271"/>
        <dbReference type="Rhea" id="RHEA-COMP:10272"/>
        <dbReference type="ChEBI" id="CHEBI:15378"/>
        <dbReference type="ChEBI" id="CHEBI:30011"/>
        <dbReference type="ChEBI" id="CHEBI:57856"/>
        <dbReference type="ChEBI" id="CHEBI:59789"/>
        <dbReference type="ChEBI" id="CHEBI:61891"/>
        <dbReference type="EC" id="2.1.1.297"/>
    </reaction>
</comment>
<reference evidence="8 9" key="1">
    <citation type="submission" date="2011-05" db="EMBL/GenBank/DDBJ databases">
        <title>Complete sequence of Thioalkalimicrobium cyclicum ALM1.</title>
        <authorList>
            <consortium name="US DOE Joint Genome Institute"/>
            <person name="Lucas S."/>
            <person name="Han J."/>
            <person name="Lapidus A."/>
            <person name="Cheng J.-F."/>
            <person name="Goodwin L."/>
            <person name="Pitluck S."/>
            <person name="Peters L."/>
            <person name="Mikhailova N."/>
            <person name="Davenport K."/>
            <person name="Han C."/>
            <person name="Tapia R."/>
            <person name="Land M."/>
            <person name="Hauser L."/>
            <person name="Kyrpides N."/>
            <person name="Ivanova N."/>
            <person name="Pagani I."/>
            <person name="Kappler U."/>
            <person name="Woyke T."/>
        </authorList>
    </citation>
    <scope>NUCLEOTIDE SEQUENCE [LARGE SCALE GENOMIC DNA]</scope>
    <source>
        <strain evidence="9">DSM 14477 / JCM 11371 / ALM1</strain>
    </source>
</reference>
<evidence type="ECO:0000256" key="3">
    <source>
        <dbReference type="ARBA" id="ARBA00022691"/>
    </source>
</evidence>
<feature type="binding site" evidence="5">
    <location>
        <begin position="197"/>
        <end position="200"/>
    </location>
    <ligand>
        <name>substrate</name>
    </ligand>
</feature>
<sequence>MSAHQHTDELSINQALAWGYAQLIANKHISSDEARFEAQHLLCEVLKVNRAHILTWPENRLTQPAQSHYESLIKERKAGKPVAYILGYREFWGLKLGVTAETLIPRPDTEILVTEALKRITPKSKQLIDLGTGSGAIAIALAKENPKLIVIATDVHYPTLTVAKNNANLHQVKVSFIQCHWLEAFETLPKFDMIVSNPPYIETEDQYLQQGDLRYEPIRALASGDDGLDAIKQIIQESYPKLQSKGWLLLEHGYNQAEAVRSLLAQEGFCHIETIKDFAQHDRVSLGQK</sequence>
<dbReference type="CDD" id="cd02440">
    <property type="entry name" value="AdoMet_MTases"/>
    <property type="match status" value="1"/>
</dbReference>
<keyword evidence="2 5" id="KW-0808">Transferase</keyword>
<dbReference type="STRING" id="717773.Thicy_0605"/>
<dbReference type="NCBIfam" id="TIGR03534">
    <property type="entry name" value="RF_mod_PrmC"/>
    <property type="match status" value="1"/>
</dbReference>
<dbReference type="RefSeq" id="WP_013835158.1">
    <property type="nucleotide sequence ID" value="NC_015581.1"/>
</dbReference>
<dbReference type="EMBL" id="CP002776">
    <property type="protein sequence ID" value="AEG31377.1"/>
    <property type="molecule type" value="Genomic_DNA"/>
</dbReference>
<dbReference type="InterPro" id="IPR040758">
    <property type="entry name" value="PrmC_N"/>
</dbReference>
<dbReference type="FunFam" id="3.40.50.150:FF:000053">
    <property type="entry name" value="Release factor glutamine methyltransferase"/>
    <property type="match status" value="1"/>
</dbReference>
<dbReference type="InterPro" id="IPR029063">
    <property type="entry name" value="SAM-dependent_MTases_sf"/>
</dbReference>
<feature type="binding site" evidence="5">
    <location>
        <position position="154"/>
    </location>
    <ligand>
        <name>S-adenosyl-L-methionine</name>
        <dbReference type="ChEBI" id="CHEBI:59789"/>
    </ligand>
</feature>
<evidence type="ECO:0000256" key="4">
    <source>
        <dbReference type="ARBA" id="ARBA00048391"/>
    </source>
</evidence>
<dbReference type="InterPro" id="IPR007848">
    <property type="entry name" value="Small_mtfrase_dom"/>
</dbReference>
<dbReference type="NCBIfam" id="TIGR00536">
    <property type="entry name" value="hemK_fam"/>
    <property type="match status" value="1"/>
</dbReference>
<comment type="similarity">
    <text evidence="5">Belongs to the protein N5-glutamine methyltransferase family. PrmC subfamily.</text>
</comment>
<feature type="binding site" evidence="5">
    <location>
        <position position="181"/>
    </location>
    <ligand>
        <name>S-adenosyl-L-methionine</name>
        <dbReference type="ChEBI" id="CHEBI:59789"/>
    </ligand>
</feature>
<dbReference type="GO" id="GO:0102559">
    <property type="term" value="F:peptide chain release factor N(5)-glutamine methyltransferase activity"/>
    <property type="evidence" value="ECO:0007669"/>
    <property type="project" value="UniProtKB-EC"/>
</dbReference>
<feature type="binding site" evidence="5">
    <location>
        <begin position="131"/>
        <end position="135"/>
    </location>
    <ligand>
        <name>S-adenosyl-L-methionine</name>
        <dbReference type="ChEBI" id="CHEBI:59789"/>
    </ligand>
</feature>
<gene>
    <name evidence="5" type="primary">prmC</name>
    <name evidence="8" type="ordered locus">Thicy_0605</name>
</gene>
<dbReference type="PROSITE" id="PS00092">
    <property type="entry name" value="N6_MTASE"/>
    <property type="match status" value="1"/>
</dbReference>
<evidence type="ECO:0000259" key="6">
    <source>
        <dbReference type="Pfam" id="PF05175"/>
    </source>
</evidence>
<dbReference type="Proteomes" id="UP000009232">
    <property type="component" value="Chromosome"/>
</dbReference>
<keyword evidence="3 5" id="KW-0949">S-adenosyl-L-methionine</keyword>
<evidence type="ECO:0000313" key="9">
    <source>
        <dbReference type="Proteomes" id="UP000009232"/>
    </source>
</evidence>
<feature type="binding site" evidence="5">
    <location>
        <position position="197"/>
    </location>
    <ligand>
        <name>S-adenosyl-L-methionine</name>
        <dbReference type="ChEBI" id="CHEBI:59789"/>
    </ligand>
</feature>
<dbReference type="Gene3D" id="1.10.8.10">
    <property type="entry name" value="DNA helicase RuvA subunit, C-terminal domain"/>
    <property type="match status" value="1"/>
</dbReference>
<dbReference type="OrthoDB" id="9800643at2"/>
<feature type="domain" description="Methyltransferase small" evidence="6">
    <location>
        <begin position="110"/>
        <end position="205"/>
    </location>
</feature>
<evidence type="ECO:0000259" key="7">
    <source>
        <dbReference type="Pfam" id="PF17827"/>
    </source>
</evidence>